<evidence type="ECO:0000313" key="2">
    <source>
        <dbReference type="Proteomes" id="UP000184236"/>
    </source>
</evidence>
<dbReference type="AlphaFoldDB" id="A0A1M4WHF5"/>
<reference evidence="2" key="1">
    <citation type="submission" date="2016-11" db="EMBL/GenBank/DDBJ databases">
        <authorList>
            <person name="Varghese N."/>
            <person name="Submissions S."/>
        </authorList>
    </citation>
    <scope>NUCLEOTIDE SEQUENCE [LARGE SCALE GENOMIC DNA]</scope>
    <source>
        <strain evidence="2">DSM 26898</strain>
    </source>
</reference>
<organism evidence="1 2">
    <name type="scientific">Chryseobacterium takakiae</name>
    <dbReference type="NCBI Taxonomy" id="1302685"/>
    <lineage>
        <taxon>Bacteria</taxon>
        <taxon>Pseudomonadati</taxon>
        <taxon>Bacteroidota</taxon>
        <taxon>Flavobacteriia</taxon>
        <taxon>Flavobacteriales</taxon>
        <taxon>Weeksellaceae</taxon>
        <taxon>Chryseobacterium group</taxon>
        <taxon>Chryseobacterium</taxon>
    </lineage>
</organism>
<proteinExistence type="predicted"/>
<accession>A0A1M4WHF5</accession>
<name>A0A1M4WHF5_9FLAO</name>
<dbReference type="RefSeq" id="WP_072884201.1">
    <property type="nucleotide sequence ID" value="NZ_FQVO01000004.1"/>
</dbReference>
<sequence>MNKVYYLSFLLAVNYFSGQNSQLYYSRIFLNEKEKPQNFLKVLNKNSGVYELTDEEGFAIIAAKQYDTLVWNNGKNKAVVYYPQELKSILESRVEKKNAENIQNKEYDSLIFRDLKDEFSIEKSSQRVTVNSGYYAVRKLKEVSKGHFKLKMRSQNLLLLNGSFTTSVDVKKRNSITETQNQYVQGRSEGGKLIWRGPETGEMFSFGPDISSLQFDNQPYEYDENGRLIPLTDGNTAAQAYQNDIFKTTVGYNNQLRLSAFIKSNGYRNDDLVRLSLELGQQKNQNYFIDQYNTLNSLKTKLSSKILKFSLNFAFSYDENKATNSNRIGLFNRAYQNSLLTPASFSNKQNAFLPGGLQRSYGELADNPEFLFFQNNKYNYSDKRRQFNGAIVRNWSYFRFKITQSYEHDVFRNFDEYKPSISGFLSGLRNERIQNNRLYNSSILLTYSPDKNDWENIFSFSQIINNQQSDIDNSLENTKYAYHRTSQDYIFEYKLNYENYNDFETGINLGNSFYISNTSLKNNYFLPKAGAYIIFNDIFSWRNINFKLLGTYTRLSSEPEITRSYASYATTLLNAENSNQYFPLQEVDTFRNLSNIDTKEWKTGFRLTSGNNLGIEAEYFSRKINNDIFPVFQNNRLKLKNIADHTYSGYEMNFFYENVYLSPDFRMSQKASFFKYRDVVDRVDSGYNHLAVSGFRDIYKTISEGEILGAVMGSYFKRNANGEIIIDESGYPEKAEGMKIIADPTPDFIMKFSHNFSYKMFSLDLNWEWKKGGQLWNGTQAVLDYYGRSRTSGNERDIKNYVFQGVNAAGNINQVPVDFYDPDQDVLQNLWTRYGYLGIAENYVQKADYIKINTISLTAKFDVGQFKRALDITFYVNNIILWQANQGADSNQNFYDADNVRGLDFFNLPSYKTFGCMVSFQF</sequence>
<gene>
    <name evidence="1" type="ORF">SAMN05444408_104188</name>
</gene>
<keyword evidence="2" id="KW-1185">Reference proteome</keyword>
<dbReference type="EMBL" id="FQVO01000004">
    <property type="protein sequence ID" value="SHE80644.1"/>
    <property type="molecule type" value="Genomic_DNA"/>
</dbReference>
<dbReference type="Proteomes" id="UP000184236">
    <property type="component" value="Unassembled WGS sequence"/>
</dbReference>
<protein>
    <submittedName>
        <fullName evidence="1">Uncharacterized protein</fullName>
    </submittedName>
</protein>
<dbReference type="OrthoDB" id="9768177at2"/>
<evidence type="ECO:0000313" key="1">
    <source>
        <dbReference type="EMBL" id="SHE80644.1"/>
    </source>
</evidence>
<dbReference type="STRING" id="1302685.SAMN05444408_104188"/>